<comment type="caution">
    <text evidence="1">The sequence shown here is derived from an EMBL/GenBank/DDBJ whole genome shotgun (WGS) entry which is preliminary data.</text>
</comment>
<organism evidence="1">
    <name type="scientific">marine sediment metagenome</name>
    <dbReference type="NCBI Taxonomy" id="412755"/>
    <lineage>
        <taxon>unclassified sequences</taxon>
        <taxon>metagenomes</taxon>
        <taxon>ecological metagenomes</taxon>
    </lineage>
</organism>
<dbReference type="AlphaFoldDB" id="A0A0F9I0Y5"/>
<evidence type="ECO:0000313" key="1">
    <source>
        <dbReference type="EMBL" id="KKM21152.1"/>
    </source>
</evidence>
<sequence>MELNFLGGHYEGRSSDVNSQRTINFYPVLDKEGGKVISLHPTPGLKVWQDFSVSRETRQFFVHGAYLYAVIGDKVYRVNTDKTYTQLTGS</sequence>
<reference evidence="1" key="1">
    <citation type="journal article" date="2015" name="Nature">
        <title>Complex archaea that bridge the gap between prokaryotes and eukaryotes.</title>
        <authorList>
            <person name="Spang A."/>
            <person name="Saw J.H."/>
            <person name="Jorgensen S.L."/>
            <person name="Zaremba-Niedzwiedzka K."/>
            <person name="Martijn J."/>
            <person name="Lind A.E."/>
            <person name="van Eijk R."/>
            <person name="Schleper C."/>
            <person name="Guy L."/>
            <person name="Ettema T.J."/>
        </authorList>
    </citation>
    <scope>NUCLEOTIDE SEQUENCE</scope>
</reference>
<gene>
    <name evidence="1" type="ORF">LCGC14_1638270</name>
</gene>
<protein>
    <submittedName>
        <fullName evidence="1">Uncharacterized protein</fullName>
    </submittedName>
</protein>
<accession>A0A0F9I0Y5</accession>
<feature type="non-terminal residue" evidence="1">
    <location>
        <position position="90"/>
    </location>
</feature>
<dbReference type="EMBL" id="LAZR01013612">
    <property type="protein sequence ID" value="KKM21152.1"/>
    <property type="molecule type" value="Genomic_DNA"/>
</dbReference>
<name>A0A0F9I0Y5_9ZZZZ</name>
<proteinExistence type="predicted"/>